<dbReference type="STRING" id="1300222.I532_08067"/>
<gene>
    <name evidence="4" type="ORF">I532_08067</name>
</gene>
<feature type="domain" description="N-acetyltransferase" evidence="3">
    <location>
        <begin position="1"/>
        <end position="185"/>
    </location>
</feature>
<dbReference type="AlphaFoldDB" id="M8D8Y6"/>
<reference evidence="4 5" key="1">
    <citation type="submission" date="2013-03" db="EMBL/GenBank/DDBJ databases">
        <title>Assembly of a new bacterial strain Brevibacillus borstelensis AK1.</title>
        <authorList>
            <person name="Rajan I."/>
            <person name="PoliReddy D."/>
            <person name="Sugumar T."/>
            <person name="Rathinam K."/>
            <person name="Alqarawi S."/>
            <person name="Khalil A.B."/>
            <person name="Sivakumar N."/>
        </authorList>
    </citation>
    <scope>NUCLEOTIDE SEQUENCE [LARGE SCALE GENOMIC DNA]</scope>
    <source>
        <strain evidence="4 5">AK1</strain>
    </source>
</reference>
<dbReference type="RefSeq" id="WP_003387520.1">
    <property type="nucleotide sequence ID" value="NZ_APBN01000003.1"/>
</dbReference>
<dbReference type="Pfam" id="PF00583">
    <property type="entry name" value="Acetyltransf_1"/>
    <property type="match status" value="1"/>
</dbReference>
<sequence length="188" mass="21244">MIRYAAPEDASWAAPLIYEAIGDIAHTLTGADKQDEAIKVMEQFFREKQNRISHENCMIAVAEGKPAGLLISYHGSRTEELDRPFAKRLEQLTGTAPIIVKEARSDEYYLDTLVVDPNYRGKGIGTRLLASFEEEAIRQGYERTALLVEKDNVRARQLYEHIGYQMDGSLMVSGHLYDHMVKMLAVPI</sequence>
<evidence type="ECO:0000256" key="1">
    <source>
        <dbReference type="ARBA" id="ARBA00022679"/>
    </source>
</evidence>
<dbReference type="PANTHER" id="PTHR43420:SF52">
    <property type="entry name" value="N-ACETYLTRANSFERASE YODP"/>
    <property type="match status" value="1"/>
</dbReference>
<name>M8D8Y6_9BACL</name>
<dbReference type="PANTHER" id="PTHR43420">
    <property type="entry name" value="ACETYLTRANSFERASE"/>
    <property type="match status" value="1"/>
</dbReference>
<keyword evidence="1" id="KW-0808">Transferase</keyword>
<dbReference type="InterPro" id="IPR050680">
    <property type="entry name" value="YpeA/RimI_acetyltransf"/>
</dbReference>
<evidence type="ECO:0000256" key="2">
    <source>
        <dbReference type="ARBA" id="ARBA00023315"/>
    </source>
</evidence>
<comment type="caution">
    <text evidence="4">The sequence shown here is derived from an EMBL/GenBank/DDBJ whole genome shotgun (WGS) entry which is preliminary data.</text>
</comment>
<dbReference type="OrthoDB" id="5319888at2"/>
<organism evidence="4 5">
    <name type="scientific">Brevibacillus borstelensis AK1</name>
    <dbReference type="NCBI Taxonomy" id="1300222"/>
    <lineage>
        <taxon>Bacteria</taxon>
        <taxon>Bacillati</taxon>
        <taxon>Bacillota</taxon>
        <taxon>Bacilli</taxon>
        <taxon>Bacillales</taxon>
        <taxon>Paenibacillaceae</taxon>
        <taxon>Brevibacillus</taxon>
    </lineage>
</organism>
<dbReference type="EMBL" id="APBN01000003">
    <property type="protein sequence ID" value="EMT52719.1"/>
    <property type="molecule type" value="Genomic_DNA"/>
</dbReference>
<evidence type="ECO:0000313" key="4">
    <source>
        <dbReference type="EMBL" id="EMT52719.1"/>
    </source>
</evidence>
<dbReference type="GO" id="GO:0016747">
    <property type="term" value="F:acyltransferase activity, transferring groups other than amino-acyl groups"/>
    <property type="evidence" value="ECO:0007669"/>
    <property type="project" value="InterPro"/>
</dbReference>
<keyword evidence="5" id="KW-1185">Reference proteome</keyword>
<dbReference type="PROSITE" id="PS51186">
    <property type="entry name" value="GNAT"/>
    <property type="match status" value="1"/>
</dbReference>
<dbReference type="PATRIC" id="fig|1300222.3.peg.1655"/>
<evidence type="ECO:0000313" key="5">
    <source>
        <dbReference type="Proteomes" id="UP000012081"/>
    </source>
</evidence>
<proteinExistence type="predicted"/>
<keyword evidence="2" id="KW-0012">Acyltransferase</keyword>
<dbReference type="InterPro" id="IPR016181">
    <property type="entry name" value="Acyl_CoA_acyltransferase"/>
</dbReference>
<dbReference type="InterPro" id="IPR000182">
    <property type="entry name" value="GNAT_dom"/>
</dbReference>
<dbReference type="SUPFAM" id="SSF55729">
    <property type="entry name" value="Acyl-CoA N-acyltransferases (Nat)"/>
    <property type="match status" value="1"/>
</dbReference>
<dbReference type="Proteomes" id="UP000012081">
    <property type="component" value="Unassembled WGS sequence"/>
</dbReference>
<dbReference type="CDD" id="cd04301">
    <property type="entry name" value="NAT_SF"/>
    <property type="match status" value="1"/>
</dbReference>
<dbReference type="Gene3D" id="3.40.630.30">
    <property type="match status" value="1"/>
</dbReference>
<evidence type="ECO:0000259" key="3">
    <source>
        <dbReference type="PROSITE" id="PS51186"/>
    </source>
</evidence>
<protein>
    <recommendedName>
        <fullName evidence="3">N-acetyltransferase domain-containing protein</fullName>
    </recommendedName>
</protein>
<accession>M8D8Y6</accession>